<feature type="domain" description="Thiopeptide-type bacteriocin biosynthesis" evidence="1">
    <location>
        <begin position="12"/>
        <end position="332"/>
    </location>
</feature>
<gene>
    <name evidence="2" type="ORF">F4561_004279</name>
</gene>
<keyword evidence="3" id="KW-1185">Reference proteome</keyword>
<dbReference type="EMBL" id="JACHJT010000001">
    <property type="protein sequence ID" value="MBB4933459.1"/>
    <property type="molecule type" value="Genomic_DNA"/>
</dbReference>
<reference evidence="2 3" key="1">
    <citation type="submission" date="2020-08" db="EMBL/GenBank/DDBJ databases">
        <title>Sequencing the genomes of 1000 actinobacteria strains.</title>
        <authorList>
            <person name="Klenk H.-P."/>
        </authorList>
    </citation>
    <scope>NUCLEOTIDE SEQUENCE [LARGE SCALE GENOMIC DNA]</scope>
    <source>
        <strain evidence="2 3">DSM 102030</strain>
    </source>
</reference>
<dbReference type="Proteomes" id="UP000523007">
    <property type="component" value="Unassembled WGS sequence"/>
</dbReference>
<protein>
    <submittedName>
        <fullName evidence="2">Thiopeptide-type bacteriocin biosynthesis protein</fullName>
    </submittedName>
</protein>
<proteinExistence type="predicted"/>
<dbReference type="RefSeq" id="WP_184581063.1">
    <property type="nucleotide sequence ID" value="NZ_JACHJT010000001.1"/>
</dbReference>
<organism evidence="2 3">
    <name type="scientific">Lipingzhangella halophila</name>
    <dbReference type="NCBI Taxonomy" id="1783352"/>
    <lineage>
        <taxon>Bacteria</taxon>
        <taxon>Bacillati</taxon>
        <taxon>Actinomycetota</taxon>
        <taxon>Actinomycetes</taxon>
        <taxon>Streptosporangiales</taxon>
        <taxon>Nocardiopsidaceae</taxon>
        <taxon>Lipingzhangella</taxon>
    </lineage>
</organism>
<comment type="caution">
    <text evidence="2">The sequence shown here is derived from an EMBL/GenBank/DDBJ whole genome shotgun (WGS) entry which is preliminary data.</text>
</comment>
<dbReference type="AlphaFoldDB" id="A0A7W7RK60"/>
<name>A0A7W7RK60_9ACTN</name>
<evidence type="ECO:0000313" key="2">
    <source>
        <dbReference type="EMBL" id="MBB4933459.1"/>
    </source>
</evidence>
<dbReference type="InterPro" id="IPR023809">
    <property type="entry name" value="Thiopep_bacteriocin_synth_dom"/>
</dbReference>
<evidence type="ECO:0000313" key="3">
    <source>
        <dbReference type="Proteomes" id="UP000523007"/>
    </source>
</evidence>
<sequence>MNATSRQDDTGWVAAHVFCDDNPGRLAVDVLPGLVAELRESGLAQEFFFLRYWDGGKHMRFRFRPGGPGDAPAVRDLVEKRCRDYLAAHPAPDLLDEAEYEALAPTLAASEKATSYLPRQRNNSVVFMPYHREHGRYGYGAAMAAAEEHFAESSETALNLLTRGLSVEERFTGGFSALVLAWLCCGDDPGWQTSWATADGQSARVADEVNGAYASDPDTAYQRQRETLVALTAQLRALAERTTATPAPPDPASGSLIALANSFVKLRNTLRREADAGRFVPPPRYWDGATEPEPDTETGVLPVLDICAHLFCNRIGLSMRHESYIRMLAMRAVNETAPQS</sequence>
<dbReference type="Pfam" id="PF14028">
    <property type="entry name" value="Lant_dehydr_C"/>
    <property type="match status" value="1"/>
</dbReference>
<accession>A0A7W7RK60</accession>
<evidence type="ECO:0000259" key="1">
    <source>
        <dbReference type="Pfam" id="PF14028"/>
    </source>
</evidence>